<evidence type="ECO:0000256" key="1">
    <source>
        <dbReference type="SAM" id="MobiDB-lite"/>
    </source>
</evidence>
<evidence type="ECO:0000313" key="3">
    <source>
        <dbReference type="Proteomes" id="UP000027936"/>
    </source>
</evidence>
<reference evidence="2 3" key="1">
    <citation type="submission" date="2014-04" db="EMBL/GenBank/DDBJ databases">
        <title>Draft genome sequence of Bacillus azotoformans MEV2011, a (co-) denitrifying strain unable to grow in the presence of oxygen.</title>
        <authorList>
            <person name="Nielsen M."/>
            <person name="Schreiber L."/>
            <person name="Finster K."/>
            <person name="Schramm A."/>
        </authorList>
    </citation>
    <scope>NUCLEOTIDE SEQUENCE [LARGE SCALE GENOMIC DNA]</scope>
    <source>
        <strain evidence="2 3">MEV2011</strain>
    </source>
</reference>
<dbReference type="EMBL" id="JJRY01000021">
    <property type="protein sequence ID" value="KEF36816.1"/>
    <property type="molecule type" value="Genomic_DNA"/>
</dbReference>
<name>A0A072NH11_SCHAZ</name>
<evidence type="ECO:0000313" key="2">
    <source>
        <dbReference type="EMBL" id="KEF36816.1"/>
    </source>
</evidence>
<dbReference type="Proteomes" id="UP000027936">
    <property type="component" value="Unassembled WGS sequence"/>
</dbReference>
<dbReference type="RefSeq" id="WP_202594815.1">
    <property type="nucleotide sequence ID" value="NZ_JJRY01000021.1"/>
</dbReference>
<organism evidence="2 3">
    <name type="scientific">Schinkia azotoformans MEV2011</name>
    <dbReference type="NCBI Taxonomy" id="1348973"/>
    <lineage>
        <taxon>Bacteria</taxon>
        <taxon>Bacillati</taxon>
        <taxon>Bacillota</taxon>
        <taxon>Bacilli</taxon>
        <taxon>Bacillales</taxon>
        <taxon>Bacillaceae</taxon>
        <taxon>Calidifontibacillus/Schinkia group</taxon>
        <taxon>Schinkia</taxon>
    </lineage>
</organism>
<feature type="compositionally biased region" description="Basic and acidic residues" evidence="1">
    <location>
        <begin position="27"/>
        <end position="37"/>
    </location>
</feature>
<dbReference type="AlphaFoldDB" id="A0A072NH11"/>
<gene>
    <name evidence="2" type="ORF">M670_03898</name>
</gene>
<feature type="region of interest" description="Disordered" evidence="1">
    <location>
        <begin position="27"/>
        <end position="48"/>
    </location>
</feature>
<proteinExistence type="predicted"/>
<dbReference type="PATRIC" id="fig|1348973.3.peg.3780"/>
<protein>
    <submittedName>
        <fullName evidence="2">Uncharacterized protein</fullName>
    </submittedName>
</protein>
<accession>A0A072NH11</accession>
<comment type="caution">
    <text evidence="2">The sequence shown here is derived from an EMBL/GenBank/DDBJ whole genome shotgun (WGS) entry which is preliminary data.</text>
</comment>
<sequence>MVKRNEKTSNIVDQKALLNDKVQKARENNFKGDHIRLDGPIGGPGQGQ</sequence>